<dbReference type="OrthoDB" id="9996331at2759"/>
<reference evidence="2 3" key="1">
    <citation type="journal article" date="2019" name="Sci. Rep.">
        <title>Orb-weaving spider Araneus ventricosus genome elucidates the spidroin gene catalogue.</title>
        <authorList>
            <person name="Kono N."/>
            <person name="Nakamura H."/>
            <person name="Ohtoshi R."/>
            <person name="Moran D.A.P."/>
            <person name="Shinohara A."/>
            <person name="Yoshida Y."/>
            <person name="Fujiwara M."/>
            <person name="Mori M."/>
            <person name="Tomita M."/>
            <person name="Arakawa K."/>
        </authorList>
    </citation>
    <scope>NUCLEOTIDE SEQUENCE [LARGE SCALE GENOMIC DNA]</scope>
</reference>
<proteinExistence type="predicted"/>
<keyword evidence="3" id="KW-1185">Reference proteome</keyword>
<organism evidence="2 3">
    <name type="scientific">Araneus ventricosus</name>
    <name type="common">Orbweaver spider</name>
    <name type="synonym">Epeira ventricosa</name>
    <dbReference type="NCBI Taxonomy" id="182803"/>
    <lineage>
        <taxon>Eukaryota</taxon>
        <taxon>Metazoa</taxon>
        <taxon>Ecdysozoa</taxon>
        <taxon>Arthropoda</taxon>
        <taxon>Chelicerata</taxon>
        <taxon>Arachnida</taxon>
        <taxon>Araneae</taxon>
        <taxon>Araneomorphae</taxon>
        <taxon>Entelegynae</taxon>
        <taxon>Araneoidea</taxon>
        <taxon>Araneidae</taxon>
        <taxon>Araneus</taxon>
    </lineage>
</organism>
<evidence type="ECO:0000313" key="3">
    <source>
        <dbReference type="Proteomes" id="UP000499080"/>
    </source>
</evidence>
<dbReference type="Proteomes" id="UP000499080">
    <property type="component" value="Unassembled WGS sequence"/>
</dbReference>
<accession>A0A4Y2SU16</accession>
<gene>
    <name evidence="2" type="ORF">AVEN_71233_1</name>
</gene>
<evidence type="ECO:0000256" key="1">
    <source>
        <dbReference type="SAM" id="MobiDB-lite"/>
    </source>
</evidence>
<dbReference type="EMBL" id="BGPR01024093">
    <property type="protein sequence ID" value="GBN91842.1"/>
    <property type="molecule type" value="Genomic_DNA"/>
</dbReference>
<evidence type="ECO:0000313" key="2">
    <source>
        <dbReference type="EMBL" id="GBN91842.1"/>
    </source>
</evidence>
<sequence length="114" mass="12139">MQVQAESVSEHTVQRHRRYGISEQTSHSCASAGPSVIVNYACSGPGTRDWTMDEWQRVACSDELDFSFITPMVMLGHAVCQANGCCPSCTAGHTQAGGSGIMLGDVLMGGSWDP</sequence>
<protein>
    <submittedName>
        <fullName evidence="2">Uncharacterized protein</fullName>
    </submittedName>
</protein>
<feature type="region of interest" description="Disordered" evidence="1">
    <location>
        <begin position="1"/>
        <end position="29"/>
    </location>
</feature>
<comment type="caution">
    <text evidence="2">The sequence shown here is derived from an EMBL/GenBank/DDBJ whole genome shotgun (WGS) entry which is preliminary data.</text>
</comment>
<name>A0A4Y2SU16_ARAVE</name>
<dbReference type="AlphaFoldDB" id="A0A4Y2SU16"/>